<dbReference type="Gene3D" id="3.40.50.1820">
    <property type="entry name" value="alpha/beta hydrolase"/>
    <property type="match status" value="1"/>
</dbReference>
<proteinExistence type="predicted"/>
<sequence>MTDEQAAVGEEDRSVLTRPAPGPDEVRRYGDDRDQLVEIYRGGTGAGLICLIHGGFWRPAYDRTHLRPLASALREEGRTVVSVEYRRVPGDPDASTTDVRAALALAAEVGGPIVVAGHSAGGHLALWAAASAPPPGLVATVALAPVADLVAADRAGLGDGAVAAFLGVGPECRPDLDPIELGPGGSAVTIVHGERDAVVPPAQAHRFAEAHPGTDVVVVPGTGHFALIDPLSSAWPVVHSRLVEPLSVDQP</sequence>
<evidence type="ECO:0000313" key="4">
    <source>
        <dbReference type="EMBL" id="GLL15769.1"/>
    </source>
</evidence>
<evidence type="ECO:0000259" key="3">
    <source>
        <dbReference type="Pfam" id="PF07859"/>
    </source>
</evidence>
<protein>
    <submittedName>
        <fullName evidence="4">Lipase/esterase</fullName>
    </submittedName>
</protein>
<keyword evidence="5" id="KW-1185">Reference proteome</keyword>
<feature type="region of interest" description="Disordered" evidence="2">
    <location>
        <begin position="1"/>
        <end position="29"/>
    </location>
</feature>
<dbReference type="EMBL" id="BSFQ01000055">
    <property type="protein sequence ID" value="GLL15769.1"/>
    <property type="molecule type" value="Genomic_DNA"/>
</dbReference>
<comment type="caution">
    <text evidence="4">The sequence shown here is derived from an EMBL/GenBank/DDBJ whole genome shotgun (WGS) entry which is preliminary data.</text>
</comment>
<reference evidence="4" key="2">
    <citation type="submission" date="2023-01" db="EMBL/GenBank/DDBJ databases">
        <authorList>
            <person name="Sun Q."/>
            <person name="Evtushenko L."/>
        </authorList>
    </citation>
    <scope>NUCLEOTIDE SEQUENCE</scope>
    <source>
        <strain evidence="4">VKM Ac-1069</strain>
    </source>
</reference>
<feature type="domain" description="Alpha/beta hydrolase fold-3" evidence="3">
    <location>
        <begin position="51"/>
        <end position="149"/>
    </location>
</feature>
<dbReference type="Proteomes" id="UP001143463">
    <property type="component" value="Unassembled WGS sequence"/>
</dbReference>
<dbReference type="InterPro" id="IPR013094">
    <property type="entry name" value="AB_hydrolase_3"/>
</dbReference>
<name>A0A9W6P0T1_9PSEU</name>
<dbReference type="PANTHER" id="PTHR48081:SF33">
    <property type="entry name" value="KYNURENINE FORMAMIDASE"/>
    <property type="match status" value="1"/>
</dbReference>
<evidence type="ECO:0000256" key="2">
    <source>
        <dbReference type="SAM" id="MobiDB-lite"/>
    </source>
</evidence>
<dbReference type="PANTHER" id="PTHR48081">
    <property type="entry name" value="AB HYDROLASE SUPERFAMILY PROTEIN C4A8.06C"/>
    <property type="match status" value="1"/>
</dbReference>
<reference evidence="4" key="1">
    <citation type="journal article" date="2014" name="Int. J. Syst. Evol. Microbiol.">
        <title>Complete genome sequence of Corynebacterium casei LMG S-19264T (=DSM 44701T), isolated from a smear-ripened cheese.</title>
        <authorList>
            <consortium name="US DOE Joint Genome Institute (JGI-PGF)"/>
            <person name="Walter F."/>
            <person name="Albersmeier A."/>
            <person name="Kalinowski J."/>
            <person name="Ruckert C."/>
        </authorList>
    </citation>
    <scope>NUCLEOTIDE SEQUENCE</scope>
    <source>
        <strain evidence="4">VKM Ac-1069</strain>
    </source>
</reference>
<dbReference type="GO" id="GO:0016787">
    <property type="term" value="F:hydrolase activity"/>
    <property type="evidence" value="ECO:0007669"/>
    <property type="project" value="UniProtKB-KW"/>
</dbReference>
<dbReference type="SUPFAM" id="SSF53474">
    <property type="entry name" value="alpha/beta-Hydrolases"/>
    <property type="match status" value="1"/>
</dbReference>
<dbReference type="InterPro" id="IPR029058">
    <property type="entry name" value="AB_hydrolase_fold"/>
</dbReference>
<organism evidence="4 5">
    <name type="scientific">Pseudonocardia halophobica</name>
    <dbReference type="NCBI Taxonomy" id="29401"/>
    <lineage>
        <taxon>Bacteria</taxon>
        <taxon>Bacillati</taxon>
        <taxon>Actinomycetota</taxon>
        <taxon>Actinomycetes</taxon>
        <taxon>Pseudonocardiales</taxon>
        <taxon>Pseudonocardiaceae</taxon>
        <taxon>Pseudonocardia</taxon>
    </lineage>
</organism>
<dbReference type="AlphaFoldDB" id="A0A9W6P0T1"/>
<evidence type="ECO:0000256" key="1">
    <source>
        <dbReference type="ARBA" id="ARBA00022801"/>
    </source>
</evidence>
<keyword evidence="1" id="KW-0378">Hydrolase</keyword>
<accession>A0A9W6P0T1</accession>
<dbReference type="InterPro" id="IPR050300">
    <property type="entry name" value="GDXG_lipolytic_enzyme"/>
</dbReference>
<gene>
    <name evidence="4" type="ORF">GCM10017577_69230</name>
</gene>
<dbReference type="Pfam" id="PF07859">
    <property type="entry name" value="Abhydrolase_3"/>
    <property type="match status" value="1"/>
</dbReference>
<evidence type="ECO:0000313" key="5">
    <source>
        <dbReference type="Proteomes" id="UP001143463"/>
    </source>
</evidence>